<accession>A0A9W8Q0G9</accession>
<feature type="compositionally biased region" description="Polar residues" evidence="1">
    <location>
        <begin position="243"/>
        <end position="252"/>
    </location>
</feature>
<feature type="compositionally biased region" description="Basic and acidic residues" evidence="1">
    <location>
        <begin position="55"/>
        <end position="83"/>
    </location>
</feature>
<feature type="compositionally biased region" description="Polar residues" evidence="1">
    <location>
        <begin position="354"/>
        <end position="363"/>
    </location>
</feature>
<protein>
    <submittedName>
        <fullName evidence="2">Uncharacterized protein</fullName>
    </submittedName>
</protein>
<keyword evidence="3" id="KW-1185">Reference proteome</keyword>
<feature type="region of interest" description="Disordered" evidence="1">
    <location>
        <begin position="1"/>
        <end position="96"/>
    </location>
</feature>
<feature type="compositionally biased region" description="Polar residues" evidence="1">
    <location>
        <begin position="176"/>
        <end position="187"/>
    </location>
</feature>
<feature type="compositionally biased region" description="Polar residues" evidence="1">
    <location>
        <begin position="125"/>
        <end position="140"/>
    </location>
</feature>
<dbReference type="EMBL" id="JAPDHF010000001">
    <property type="protein sequence ID" value="KAJ4024555.1"/>
    <property type="molecule type" value="Genomic_DNA"/>
</dbReference>
<feature type="compositionally biased region" description="Low complexity" evidence="1">
    <location>
        <begin position="257"/>
        <end position="273"/>
    </location>
</feature>
<name>A0A9W8Q0G9_9HYPO</name>
<feature type="compositionally biased region" description="Basic and acidic residues" evidence="1">
    <location>
        <begin position="1"/>
        <end position="48"/>
    </location>
</feature>
<sequence>MQKLQDENKNLKKQAEEAEEAEKKNKEKFEHIRDAADEHFRQHQRVENKIQQLKSDLKTETRLKEDALDGQRSADARADDVLNRARQQSRASDMAMRSAWVNGVSWATQRAMQPHGYIQPGQMLPVQNTYPGPFQPSGSAPINYPAPMHPSGPDQNNQNMCGPYRNFSDPHPEMYSVTNTTQVTNESRISDIPRDNNPGPSRQQHQNSSGPRPRVDSTTGTAHDSGESSSSHTPRDNIPEPSRQPSQHSSGPRPSVDSTTDTIQDSGSSSSSDTLRDDTPEPSRRPSEKSSSPRPREDSTTDNTQDSSSSSNSHTPRDNAPESSQQPNQNSPGPDPKANNTVNNAKNTKESRSPRISRNNYPGPSSCGPIIVNSVNLEYIWYTDPVDNKDCESIRVSRGMENNVAAKVPYLDYVWAANVDNLQALINLYNHTPGTKASIIMVKHIDARVSAGVRLDWRLFASVVS</sequence>
<feature type="region of interest" description="Disordered" evidence="1">
    <location>
        <begin position="118"/>
        <end position="368"/>
    </location>
</feature>
<feature type="compositionally biased region" description="Polar residues" evidence="1">
    <location>
        <begin position="198"/>
        <end position="232"/>
    </location>
</feature>
<proteinExistence type="predicted"/>
<dbReference type="AlphaFoldDB" id="A0A9W8Q0G9"/>
<gene>
    <name evidence="2" type="ORF">NW766_000792</name>
</gene>
<evidence type="ECO:0000256" key="1">
    <source>
        <dbReference type="SAM" id="MobiDB-lite"/>
    </source>
</evidence>
<comment type="caution">
    <text evidence="2">The sequence shown here is derived from an EMBL/GenBank/DDBJ whole genome shotgun (WGS) entry which is preliminary data.</text>
</comment>
<evidence type="ECO:0000313" key="3">
    <source>
        <dbReference type="Proteomes" id="UP001152130"/>
    </source>
</evidence>
<organism evidence="2 3">
    <name type="scientific">Fusarium irregulare</name>
    <dbReference type="NCBI Taxonomy" id="2494466"/>
    <lineage>
        <taxon>Eukaryota</taxon>
        <taxon>Fungi</taxon>
        <taxon>Dikarya</taxon>
        <taxon>Ascomycota</taxon>
        <taxon>Pezizomycotina</taxon>
        <taxon>Sordariomycetes</taxon>
        <taxon>Hypocreomycetidae</taxon>
        <taxon>Hypocreales</taxon>
        <taxon>Nectriaceae</taxon>
        <taxon>Fusarium</taxon>
        <taxon>Fusarium incarnatum-equiseti species complex</taxon>
    </lineage>
</organism>
<feature type="compositionally biased region" description="Low complexity" evidence="1">
    <location>
        <begin position="337"/>
        <end position="346"/>
    </location>
</feature>
<reference evidence="2" key="1">
    <citation type="submission" date="2022-10" db="EMBL/GenBank/DDBJ databases">
        <title>Fusarium specimens isolated from Avocado Roots.</title>
        <authorList>
            <person name="Stajich J."/>
            <person name="Roper C."/>
            <person name="Heimlech-Rivalta G."/>
        </authorList>
    </citation>
    <scope>NUCLEOTIDE SEQUENCE</scope>
    <source>
        <strain evidence="2">CF00143</strain>
    </source>
</reference>
<feature type="compositionally biased region" description="Basic and acidic residues" evidence="1">
    <location>
        <begin position="274"/>
        <end position="288"/>
    </location>
</feature>
<dbReference type="Proteomes" id="UP001152130">
    <property type="component" value="Unassembled WGS sequence"/>
</dbReference>
<feature type="compositionally biased region" description="Polar residues" evidence="1">
    <location>
        <begin position="321"/>
        <end position="332"/>
    </location>
</feature>
<evidence type="ECO:0000313" key="2">
    <source>
        <dbReference type="EMBL" id="KAJ4024555.1"/>
    </source>
</evidence>
<feature type="compositionally biased region" description="Low complexity" evidence="1">
    <location>
        <begin position="301"/>
        <end position="313"/>
    </location>
</feature>